<evidence type="ECO:0000313" key="5">
    <source>
        <dbReference type="Proteomes" id="UP000582974"/>
    </source>
</evidence>
<feature type="DNA-binding region" description="H-T-H motif" evidence="2">
    <location>
        <begin position="44"/>
        <end position="63"/>
    </location>
</feature>
<evidence type="ECO:0000256" key="2">
    <source>
        <dbReference type="PROSITE-ProRule" id="PRU00335"/>
    </source>
</evidence>
<gene>
    <name evidence="4" type="ORF">H0B56_11670</name>
</gene>
<dbReference type="Pfam" id="PF00440">
    <property type="entry name" value="TetR_N"/>
    <property type="match status" value="1"/>
</dbReference>
<feature type="domain" description="HTH tetR-type" evidence="3">
    <location>
        <begin position="21"/>
        <end position="81"/>
    </location>
</feature>
<dbReference type="RefSeq" id="WP_180893044.1">
    <property type="nucleotide sequence ID" value="NZ_JACCKD010000004.1"/>
</dbReference>
<comment type="caution">
    <text evidence="4">The sequence shown here is derived from an EMBL/GenBank/DDBJ whole genome shotgun (WGS) entry which is preliminary data.</text>
</comment>
<dbReference type="InterPro" id="IPR009057">
    <property type="entry name" value="Homeodomain-like_sf"/>
</dbReference>
<evidence type="ECO:0000313" key="4">
    <source>
        <dbReference type="EMBL" id="MBA0126200.1"/>
    </source>
</evidence>
<dbReference type="SUPFAM" id="SSF46689">
    <property type="entry name" value="Homeodomain-like"/>
    <property type="match status" value="1"/>
</dbReference>
<dbReference type="PROSITE" id="PS50977">
    <property type="entry name" value="HTH_TETR_2"/>
    <property type="match status" value="1"/>
</dbReference>
<dbReference type="PANTHER" id="PTHR30055:SF226">
    <property type="entry name" value="HTH-TYPE TRANSCRIPTIONAL REGULATOR PKSA"/>
    <property type="match status" value="1"/>
</dbReference>
<sequence length="216" mass="24160">MAGARAKSGIYGGRTAEQRRAERRGKLIDAALEIWQEHGWAAVSMRGVCAQAGLIDRYFYESFADRDELLVAVWDKVRDEMFGLLLESISDVSDHPPLVQLRSAIEVLVHRLVEHPRHAQIIFGEHAGSPALEQRRQETLQRATDMLGQLARPFLRADVDENGFRMTVLMGIGGFYELISAWRAGIVRADADQIIEQAARLGETLGAQYLPGHRAE</sequence>
<proteinExistence type="predicted"/>
<accession>A0A838AAE0</accession>
<dbReference type="InterPro" id="IPR001647">
    <property type="entry name" value="HTH_TetR"/>
</dbReference>
<dbReference type="AlphaFoldDB" id="A0A838AAE0"/>
<name>A0A838AAE0_9PSEU</name>
<dbReference type="PANTHER" id="PTHR30055">
    <property type="entry name" value="HTH-TYPE TRANSCRIPTIONAL REGULATOR RUTR"/>
    <property type="match status" value="1"/>
</dbReference>
<reference evidence="4 5" key="1">
    <citation type="submission" date="2020-07" db="EMBL/GenBank/DDBJ databases">
        <title>Genome of Haloechinothrix sp.</title>
        <authorList>
            <person name="Tang S.-K."/>
            <person name="Yang L."/>
            <person name="Zhu W.-Y."/>
        </authorList>
    </citation>
    <scope>NUCLEOTIDE SEQUENCE [LARGE SCALE GENOMIC DNA]</scope>
    <source>
        <strain evidence="4 5">YIM 98757</strain>
    </source>
</reference>
<dbReference type="Gene3D" id="1.10.357.10">
    <property type="entry name" value="Tetracycline Repressor, domain 2"/>
    <property type="match status" value="1"/>
</dbReference>
<dbReference type="EMBL" id="JACCKD010000004">
    <property type="protein sequence ID" value="MBA0126200.1"/>
    <property type="molecule type" value="Genomic_DNA"/>
</dbReference>
<organism evidence="4 5">
    <name type="scientific">Haloechinothrix aidingensis</name>
    <dbReference type="NCBI Taxonomy" id="2752311"/>
    <lineage>
        <taxon>Bacteria</taxon>
        <taxon>Bacillati</taxon>
        <taxon>Actinomycetota</taxon>
        <taxon>Actinomycetes</taxon>
        <taxon>Pseudonocardiales</taxon>
        <taxon>Pseudonocardiaceae</taxon>
        <taxon>Haloechinothrix</taxon>
    </lineage>
</organism>
<keyword evidence="5" id="KW-1185">Reference proteome</keyword>
<dbReference type="GO" id="GO:0003700">
    <property type="term" value="F:DNA-binding transcription factor activity"/>
    <property type="evidence" value="ECO:0007669"/>
    <property type="project" value="TreeGrafter"/>
</dbReference>
<dbReference type="Proteomes" id="UP000582974">
    <property type="component" value="Unassembled WGS sequence"/>
</dbReference>
<dbReference type="InterPro" id="IPR050109">
    <property type="entry name" value="HTH-type_TetR-like_transc_reg"/>
</dbReference>
<keyword evidence="1 2" id="KW-0238">DNA-binding</keyword>
<evidence type="ECO:0000259" key="3">
    <source>
        <dbReference type="PROSITE" id="PS50977"/>
    </source>
</evidence>
<protein>
    <submittedName>
        <fullName evidence="4">TetR/AcrR family transcriptional regulator</fullName>
    </submittedName>
</protein>
<dbReference type="GO" id="GO:0000976">
    <property type="term" value="F:transcription cis-regulatory region binding"/>
    <property type="evidence" value="ECO:0007669"/>
    <property type="project" value="TreeGrafter"/>
</dbReference>
<evidence type="ECO:0000256" key="1">
    <source>
        <dbReference type="ARBA" id="ARBA00023125"/>
    </source>
</evidence>